<dbReference type="Gene3D" id="1.10.10.10">
    <property type="entry name" value="Winged helix-like DNA-binding domain superfamily/Winged helix DNA-binding domain"/>
    <property type="match status" value="2"/>
</dbReference>
<dbReference type="InterPro" id="IPR036390">
    <property type="entry name" value="WH_DNA-bd_sf"/>
</dbReference>
<evidence type="ECO:0000256" key="3">
    <source>
        <dbReference type="ARBA" id="ARBA00023015"/>
    </source>
</evidence>
<dbReference type="GO" id="GO:0008982">
    <property type="term" value="F:protein-N(PI)-phosphohistidine-sugar phosphotransferase activity"/>
    <property type="evidence" value="ECO:0007669"/>
    <property type="project" value="InterPro"/>
</dbReference>
<keyword evidence="1" id="KW-0808">Transferase</keyword>
<comment type="caution">
    <text evidence="7">The sequence shown here is derived from an EMBL/GenBank/DDBJ whole genome shotgun (WGS) entry which is preliminary data.</text>
</comment>
<accession>A0A7X9TB35</accession>
<dbReference type="SUPFAM" id="SSF55804">
    <property type="entry name" value="Phoshotransferase/anion transport protein"/>
    <property type="match status" value="1"/>
</dbReference>
<feature type="domain" description="PTS EIIA type-2" evidence="5">
    <location>
        <begin position="544"/>
        <end position="689"/>
    </location>
</feature>
<dbReference type="EMBL" id="JABAGR010000006">
    <property type="protein sequence ID" value="NMF26165.1"/>
    <property type="molecule type" value="Genomic_DNA"/>
</dbReference>
<dbReference type="AlphaFoldDB" id="A0A7X9TB35"/>
<dbReference type="SUPFAM" id="SSF46785">
    <property type="entry name" value="Winged helix' DNA-binding domain"/>
    <property type="match status" value="2"/>
</dbReference>
<dbReference type="GO" id="GO:0006355">
    <property type="term" value="P:regulation of DNA-templated transcription"/>
    <property type="evidence" value="ECO:0007669"/>
    <property type="project" value="InterPro"/>
</dbReference>
<dbReference type="Pfam" id="PF00874">
    <property type="entry name" value="PRD"/>
    <property type="match status" value="1"/>
</dbReference>
<protein>
    <submittedName>
        <fullName evidence="7">PTS transporter subunit EIIA</fullName>
    </submittedName>
</protein>
<evidence type="ECO:0000256" key="4">
    <source>
        <dbReference type="ARBA" id="ARBA00023163"/>
    </source>
</evidence>
<dbReference type="InterPro" id="IPR011608">
    <property type="entry name" value="PRD"/>
</dbReference>
<feature type="domain" description="PRD" evidence="6">
    <location>
        <begin position="285"/>
        <end position="391"/>
    </location>
</feature>
<dbReference type="SUPFAM" id="SSF52794">
    <property type="entry name" value="PTS system IIB component-like"/>
    <property type="match status" value="1"/>
</dbReference>
<dbReference type="PANTHER" id="PTHR30185:SF18">
    <property type="entry name" value="TRANSCRIPTIONAL REGULATOR MTLR"/>
    <property type="match status" value="1"/>
</dbReference>
<dbReference type="InterPro" id="IPR036095">
    <property type="entry name" value="PTS_EIIB-like_sf"/>
</dbReference>
<keyword evidence="2" id="KW-0677">Repeat</keyword>
<dbReference type="Proteomes" id="UP000565613">
    <property type="component" value="Unassembled WGS sequence"/>
</dbReference>
<evidence type="ECO:0000259" key="5">
    <source>
        <dbReference type="PROSITE" id="PS51094"/>
    </source>
</evidence>
<organism evidence="7 8">
    <name type="scientific">Parafannyhessea umbonata</name>
    <dbReference type="NCBI Taxonomy" id="604330"/>
    <lineage>
        <taxon>Bacteria</taxon>
        <taxon>Bacillati</taxon>
        <taxon>Actinomycetota</taxon>
        <taxon>Coriobacteriia</taxon>
        <taxon>Coriobacteriales</taxon>
        <taxon>Atopobiaceae</taxon>
        <taxon>Parafannyhessea</taxon>
    </lineage>
</organism>
<name>A0A7X9TB35_9ACTN</name>
<dbReference type="PANTHER" id="PTHR30185">
    <property type="entry name" value="CRYPTIC BETA-GLUCOSIDE BGL OPERON ANTITERMINATOR"/>
    <property type="match status" value="1"/>
</dbReference>
<sequence length="696" mass="78168">MNKRTVRIVQRLSHSSSSCSLSSLASLFDVSERTIRNDLKSLNAFLEENSLGRISLGPKGVIQLPEDLSKAEEILPVDDTFAYKMSSEERKDLGAALLVDSDKYLTLNEIAELFSVSRATILNDLDGIKSRIADAGLQVESKPSRGLRVNGRESTKRVFLRSFISRAVPVVEQWLSMPEHSSVKLYAITIKKILNELCHTHGINLMDDPFQLAVSHLCICVERDIRGDFLEGLSEDMEAPVTEFDQETIALVGQYCKVPMGENEERFFAALRNSLRFHGGARFSIDDMQVQKLSRTFIRKISKDIGIDLNDDYDLFEYLSNHLESMFSTEPSHFPETPAVSEVINDQPDIFHAVERNIAPLEDYAHREISHVERMYIALHICAALERRKNRGVRPRVVVVCNGGIGTSQLLAEELRGHFDIEVIKVVPAHDVPYLGSYNADLVISTVPVENCPVDHIVIKLPLREHEYGLIHEKLSALESKMLSTGEELDTVNAKGLLNRIEPIIVKHAGNDQALLGEIRVEVRRYFREAQHLETQVIAPYLHQLLPASHISLDVECSDWQDAIRKSAKKLLDLGYIEERYIDAMIQGVKEYGPYSVLAPGFAMPHASPDGGTIKMGMSLIRLREPVLFGSEANDPIEFVCTLSAVDSRTHLKALANLFDMITMPGDLFLKELRQVDTPAAAASLIEHYEYEVTKR</sequence>
<dbReference type="CDD" id="cd00211">
    <property type="entry name" value="PTS_IIA_fru"/>
    <property type="match status" value="1"/>
</dbReference>
<evidence type="ECO:0000313" key="8">
    <source>
        <dbReference type="Proteomes" id="UP000565613"/>
    </source>
</evidence>
<dbReference type="GO" id="GO:0009401">
    <property type="term" value="P:phosphoenolpyruvate-dependent sugar phosphotransferase system"/>
    <property type="evidence" value="ECO:0007669"/>
    <property type="project" value="InterPro"/>
</dbReference>
<evidence type="ECO:0000259" key="6">
    <source>
        <dbReference type="PROSITE" id="PS51372"/>
    </source>
</evidence>
<dbReference type="InterPro" id="IPR002178">
    <property type="entry name" value="PTS_EIIA_type-2_dom"/>
</dbReference>
<dbReference type="InterPro" id="IPR050661">
    <property type="entry name" value="BglG_antiterminators"/>
</dbReference>
<dbReference type="InterPro" id="IPR036388">
    <property type="entry name" value="WH-like_DNA-bd_sf"/>
</dbReference>
<dbReference type="Gene3D" id="3.40.50.2300">
    <property type="match status" value="1"/>
</dbReference>
<dbReference type="SUPFAM" id="SSF63520">
    <property type="entry name" value="PTS-regulatory domain, PRD"/>
    <property type="match status" value="1"/>
</dbReference>
<dbReference type="CDD" id="cd05568">
    <property type="entry name" value="PTS_IIB_bgl_like"/>
    <property type="match status" value="1"/>
</dbReference>
<proteinExistence type="predicted"/>
<dbReference type="InterPro" id="IPR016152">
    <property type="entry name" value="PTrfase/Anion_transptr"/>
</dbReference>
<gene>
    <name evidence="7" type="ORF">HF885_06950</name>
</gene>
<dbReference type="RefSeq" id="WP_170104221.1">
    <property type="nucleotide sequence ID" value="NZ_JABAGR010000006.1"/>
</dbReference>
<dbReference type="PROSITE" id="PS51094">
    <property type="entry name" value="PTS_EIIA_TYPE_2"/>
    <property type="match status" value="1"/>
</dbReference>
<keyword evidence="4" id="KW-0804">Transcription</keyword>
<dbReference type="InterPro" id="IPR013196">
    <property type="entry name" value="HTH_11"/>
</dbReference>
<dbReference type="Pfam" id="PF08279">
    <property type="entry name" value="HTH_11"/>
    <property type="match status" value="2"/>
</dbReference>
<evidence type="ECO:0000256" key="2">
    <source>
        <dbReference type="ARBA" id="ARBA00022737"/>
    </source>
</evidence>
<dbReference type="Pfam" id="PF00359">
    <property type="entry name" value="PTS_EIIA_2"/>
    <property type="match status" value="1"/>
</dbReference>
<dbReference type="InterPro" id="IPR036634">
    <property type="entry name" value="PRD_sf"/>
</dbReference>
<keyword evidence="3" id="KW-0805">Transcription regulation</keyword>
<dbReference type="Gene3D" id="3.40.930.10">
    <property type="entry name" value="Mannitol-specific EII, Chain A"/>
    <property type="match status" value="1"/>
</dbReference>
<evidence type="ECO:0000313" key="7">
    <source>
        <dbReference type="EMBL" id="NMF26165.1"/>
    </source>
</evidence>
<evidence type="ECO:0000256" key="1">
    <source>
        <dbReference type="ARBA" id="ARBA00022679"/>
    </source>
</evidence>
<reference evidence="7 8" key="1">
    <citation type="submission" date="2020-04" db="EMBL/GenBank/DDBJ databases">
        <authorList>
            <person name="Hitch T.C.A."/>
            <person name="Wylensek D."/>
            <person name="Clavel T."/>
        </authorList>
    </citation>
    <scope>NUCLEOTIDE SEQUENCE [LARGE SCALE GENOMIC DNA]</scope>
    <source>
        <strain evidence="7 8">105184</strain>
    </source>
</reference>
<dbReference type="PROSITE" id="PS51372">
    <property type="entry name" value="PRD_2"/>
    <property type="match status" value="1"/>
</dbReference>
<dbReference type="Gene3D" id="1.10.1790.10">
    <property type="entry name" value="PRD domain"/>
    <property type="match status" value="1"/>
</dbReference>